<evidence type="ECO:0000256" key="8">
    <source>
        <dbReference type="ARBA" id="ARBA00022848"/>
    </source>
</evidence>
<dbReference type="Gene3D" id="1.10.630.10">
    <property type="entry name" value="Cytochrome P450"/>
    <property type="match status" value="1"/>
</dbReference>
<dbReference type="GO" id="GO:0046701">
    <property type="term" value="P:insecticide catabolic process"/>
    <property type="evidence" value="ECO:0007669"/>
    <property type="project" value="TreeGrafter"/>
</dbReference>
<sequence>MIKPQLDVLIIVEGSQNEKLEVANITNMDFCSFLEGKGAFKIMELWRNELMRSSNVPKKCPLKKGTVLNVNKFNINPDNFPPYVPEAGLRLQAILKERSVVLLTLNIHGVVKYKKSSRMRGGSLGGIIRMKTNFGFHLKKVYLDPKFENAPVVGVYILHRPALLIRDPEMLKSIFIKKFDNFRNHFAQPDPHFDLVGSKAMIFSRGSKIRQMYPLLQEVGANLERRLRQKGKRFVAEMRELSALYSIDTNNSTIFGVSSNALDNPKDEFANDIRKIAVGDWRQSIRYAFIYFLPQLVGAFKLKLIAQETEDFLRTTMTKLICERERTCLQRNDIIDAFVEMKKEATAEGENMSTFMNTLTGLTWSFMFAGFDTSASTMSSALLELAKHPDVQNKLRTEIEHAICQNNDKLSYEALNNLKYLDMVVREALRMYPALAITEREHSADNKGNLFSLKPYFDYNLPDGMAVMISISGMHYDPKHWPNPNVFDPDRFSMKNRQS</sequence>
<comment type="subcellular location">
    <subcellularLocation>
        <location evidence="3">Endoplasmic reticulum membrane</location>
        <topology evidence="3">Peripheral membrane protein</topology>
    </subcellularLocation>
    <subcellularLocation>
        <location evidence="2">Microsome membrane</location>
        <topology evidence="2">Peripheral membrane protein</topology>
    </subcellularLocation>
</comment>
<dbReference type="GO" id="GO:0005506">
    <property type="term" value="F:iron ion binding"/>
    <property type="evidence" value="ECO:0007669"/>
    <property type="project" value="InterPro"/>
</dbReference>
<keyword evidence="9" id="KW-0560">Oxidoreductase</keyword>
<evidence type="ECO:0000256" key="5">
    <source>
        <dbReference type="ARBA" id="ARBA00022617"/>
    </source>
</evidence>
<dbReference type="GO" id="GO:0020037">
    <property type="term" value="F:heme binding"/>
    <property type="evidence" value="ECO:0007669"/>
    <property type="project" value="InterPro"/>
</dbReference>
<dbReference type="PRINTS" id="PR00463">
    <property type="entry name" value="EP450I"/>
</dbReference>
<dbReference type="Proteomes" id="UP000095300">
    <property type="component" value="Unassembled WGS sequence"/>
</dbReference>
<protein>
    <recommendedName>
        <fullName evidence="15">Cytochrome P450</fullName>
    </recommendedName>
</protein>
<keyword evidence="12" id="KW-0472">Membrane</keyword>
<dbReference type="AlphaFoldDB" id="A0A1I8Q5D4"/>
<dbReference type="PRINTS" id="PR00385">
    <property type="entry name" value="P450"/>
</dbReference>
<keyword evidence="7" id="KW-0256">Endoplasmic reticulum</keyword>
<evidence type="ECO:0000313" key="14">
    <source>
        <dbReference type="Proteomes" id="UP000095300"/>
    </source>
</evidence>
<dbReference type="InterPro" id="IPR002401">
    <property type="entry name" value="Cyt_P450_E_grp-I"/>
</dbReference>
<dbReference type="GO" id="GO:0046680">
    <property type="term" value="P:response to DDT"/>
    <property type="evidence" value="ECO:0007669"/>
    <property type="project" value="TreeGrafter"/>
</dbReference>
<proteinExistence type="inferred from homology"/>
<dbReference type="VEuPathDB" id="VectorBase:SCAU014028"/>
<dbReference type="KEGG" id="scac:106094742"/>
<keyword evidence="8" id="KW-0492">Microsome</keyword>
<evidence type="ECO:0000256" key="6">
    <source>
        <dbReference type="ARBA" id="ARBA00022723"/>
    </source>
</evidence>
<comment type="similarity">
    <text evidence="4">Belongs to the cytochrome P450 family.</text>
</comment>
<dbReference type="InterPro" id="IPR036396">
    <property type="entry name" value="Cyt_P450_sf"/>
</dbReference>
<keyword evidence="14" id="KW-1185">Reference proteome</keyword>
<dbReference type="GO" id="GO:0004497">
    <property type="term" value="F:monooxygenase activity"/>
    <property type="evidence" value="ECO:0007669"/>
    <property type="project" value="UniProtKB-KW"/>
</dbReference>
<organism evidence="13 14">
    <name type="scientific">Stomoxys calcitrans</name>
    <name type="common">Stable fly</name>
    <name type="synonym">Conops calcitrans</name>
    <dbReference type="NCBI Taxonomy" id="35570"/>
    <lineage>
        <taxon>Eukaryota</taxon>
        <taxon>Metazoa</taxon>
        <taxon>Ecdysozoa</taxon>
        <taxon>Arthropoda</taxon>
        <taxon>Hexapoda</taxon>
        <taxon>Insecta</taxon>
        <taxon>Pterygota</taxon>
        <taxon>Neoptera</taxon>
        <taxon>Endopterygota</taxon>
        <taxon>Diptera</taxon>
        <taxon>Brachycera</taxon>
        <taxon>Muscomorpha</taxon>
        <taxon>Muscoidea</taxon>
        <taxon>Muscidae</taxon>
        <taxon>Stomoxys</taxon>
    </lineage>
</organism>
<dbReference type="PANTHER" id="PTHR24292:SF45">
    <property type="entry name" value="CYTOCHROME P450 6G1-RELATED"/>
    <property type="match status" value="1"/>
</dbReference>
<dbReference type="InterPro" id="IPR001128">
    <property type="entry name" value="Cyt_P450"/>
</dbReference>
<keyword evidence="11" id="KW-0503">Monooxygenase</keyword>
<name>A0A1I8Q5D4_STOCA</name>
<evidence type="ECO:0000256" key="11">
    <source>
        <dbReference type="ARBA" id="ARBA00023033"/>
    </source>
</evidence>
<dbReference type="SMART" id="SM00697">
    <property type="entry name" value="DM8"/>
    <property type="match status" value="1"/>
</dbReference>
<accession>A0A1I8Q5D4</accession>
<keyword evidence="5" id="KW-0349">Heme</keyword>
<keyword evidence="10" id="KW-0408">Iron</keyword>
<evidence type="ECO:0000256" key="4">
    <source>
        <dbReference type="ARBA" id="ARBA00010617"/>
    </source>
</evidence>
<comment type="cofactor">
    <cofactor evidence="1">
        <name>heme</name>
        <dbReference type="ChEBI" id="CHEBI:30413"/>
    </cofactor>
</comment>
<dbReference type="GO" id="GO:0005789">
    <property type="term" value="C:endoplasmic reticulum membrane"/>
    <property type="evidence" value="ECO:0007669"/>
    <property type="project" value="UniProtKB-SubCell"/>
</dbReference>
<dbReference type="GO" id="GO:0016705">
    <property type="term" value="F:oxidoreductase activity, acting on paired donors, with incorporation or reduction of molecular oxygen"/>
    <property type="evidence" value="ECO:0007669"/>
    <property type="project" value="InterPro"/>
</dbReference>
<evidence type="ECO:0000313" key="13">
    <source>
        <dbReference type="EnsemblMetazoa" id="SCAU014028-PA"/>
    </source>
</evidence>
<dbReference type="SUPFAM" id="SSF48264">
    <property type="entry name" value="Cytochrome P450"/>
    <property type="match status" value="1"/>
</dbReference>
<evidence type="ECO:0000256" key="9">
    <source>
        <dbReference type="ARBA" id="ARBA00023002"/>
    </source>
</evidence>
<reference evidence="13" key="1">
    <citation type="submission" date="2020-05" db="UniProtKB">
        <authorList>
            <consortium name="EnsemblMetazoa"/>
        </authorList>
    </citation>
    <scope>IDENTIFICATION</scope>
    <source>
        <strain evidence="13">USDA</strain>
    </source>
</reference>
<keyword evidence="6" id="KW-0479">Metal-binding</keyword>
<evidence type="ECO:0008006" key="15">
    <source>
        <dbReference type="Google" id="ProtNLM"/>
    </source>
</evidence>
<dbReference type="Pfam" id="PF00067">
    <property type="entry name" value="p450"/>
    <property type="match status" value="1"/>
</dbReference>
<dbReference type="OrthoDB" id="8040949at2759"/>
<evidence type="ECO:0000256" key="2">
    <source>
        <dbReference type="ARBA" id="ARBA00004174"/>
    </source>
</evidence>
<evidence type="ECO:0000256" key="3">
    <source>
        <dbReference type="ARBA" id="ARBA00004406"/>
    </source>
</evidence>
<dbReference type="STRING" id="35570.A0A1I8Q5D4"/>
<dbReference type="EnsemblMetazoa" id="SCAU014028-RA">
    <property type="protein sequence ID" value="SCAU014028-PA"/>
    <property type="gene ID" value="SCAU014028"/>
</dbReference>
<gene>
    <name evidence="13" type="primary">106094742</name>
</gene>
<dbReference type="Pfam" id="PF06477">
    <property type="entry name" value="DUF1091"/>
    <property type="match status" value="1"/>
</dbReference>
<dbReference type="InterPro" id="IPR050476">
    <property type="entry name" value="Insect_CytP450_Detox"/>
</dbReference>
<evidence type="ECO:0000256" key="12">
    <source>
        <dbReference type="ARBA" id="ARBA00023136"/>
    </source>
</evidence>
<evidence type="ECO:0000256" key="10">
    <source>
        <dbReference type="ARBA" id="ARBA00023004"/>
    </source>
</evidence>
<evidence type="ECO:0000256" key="7">
    <source>
        <dbReference type="ARBA" id="ARBA00022824"/>
    </source>
</evidence>
<dbReference type="PANTHER" id="PTHR24292">
    <property type="entry name" value="CYTOCHROME P450"/>
    <property type="match status" value="1"/>
</dbReference>
<evidence type="ECO:0000256" key="1">
    <source>
        <dbReference type="ARBA" id="ARBA00001971"/>
    </source>
</evidence>
<dbReference type="InterPro" id="IPR010512">
    <property type="entry name" value="DUF1091"/>
</dbReference>